<feature type="region of interest" description="Disordered" evidence="1">
    <location>
        <begin position="561"/>
        <end position="607"/>
    </location>
</feature>
<feature type="region of interest" description="Disordered" evidence="1">
    <location>
        <begin position="513"/>
        <end position="542"/>
    </location>
</feature>
<keyword evidence="2" id="KW-1133">Transmembrane helix</keyword>
<evidence type="ECO:0000313" key="4">
    <source>
        <dbReference type="Proteomes" id="UP000050794"/>
    </source>
</evidence>
<gene>
    <name evidence="3" type="ORF">TCNE_LOCUS12769</name>
</gene>
<accession>A0A183UW99</accession>
<feature type="compositionally biased region" description="Polar residues" evidence="1">
    <location>
        <begin position="669"/>
        <end position="679"/>
    </location>
</feature>
<reference evidence="3 4" key="2">
    <citation type="submission" date="2018-11" db="EMBL/GenBank/DDBJ databases">
        <authorList>
            <consortium name="Pathogen Informatics"/>
        </authorList>
    </citation>
    <scope>NUCLEOTIDE SEQUENCE [LARGE SCALE GENOMIC DNA]</scope>
</reference>
<evidence type="ECO:0000313" key="5">
    <source>
        <dbReference type="WBParaSite" id="TCNE_0001276901-mRNA-1"/>
    </source>
</evidence>
<feature type="transmembrane region" description="Helical" evidence="2">
    <location>
        <begin position="21"/>
        <end position="42"/>
    </location>
</feature>
<evidence type="ECO:0000256" key="2">
    <source>
        <dbReference type="SAM" id="Phobius"/>
    </source>
</evidence>
<organism evidence="4 5">
    <name type="scientific">Toxocara canis</name>
    <name type="common">Canine roundworm</name>
    <dbReference type="NCBI Taxonomy" id="6265"/>
    <lineage>
        <taxon>Eukaryota</taxon>
        <taxon>Metazoa</taxon>
        <taxon>Ecdysozoa</taxon>
        <taxon>Nematoda</taxon>
        <taxon>Chromadorea</taxon>
        <taxon>Rhabditida</taxon>
        <taxon>Spirurina</taxon>
        <taxon>Ascaridomorpha</taxon>
        <taxon>Ascaridoidea</taxon>
        <taxon>Toxocaridae</taxon>
        <taxon>Toxocara</taxon>
    </lineage>
</organism>
<feature type="compositionally biased region" description="Polar residues" evidence="1">
    <location>
        <begin position="597"/>
        <end position="607"/>
    </location>
</feature>
<evidence type="ECO:0000313" key="3">
    <source>
        <dbReference type="EMBL" id="VDM44090.1"/>
    </source>
</evidence>
<keyword evidence="2" id="KW-0472">Membrane</keyword>
<name>A0A183UW99_TOXCA</name>
<evidence type="ECO:0000256" key="1">
    <source>
        <dbReference type="SAM" id="MobiDB-lite"/>
    </source>
</evidence>
<keyword evidence="4" id="KW-1185">Reference proteome</keyword>
<dbReference type="AlphaFoldDB" id="A0A183UW99"/>
<dbReference type="Proteomes" id="UP000050794">
    <property type="component" value="Unassembled WGS sequence"/>
</dbReference>
<protein>
    <submittedName>
        <fullName evidence="5">RING-type domain-containing protein</fullName>
    </submittedName>
</protein>
<dbReference type="EMBL" id="UYWY01021416">
    <property type="protein sequence ID" value="VDM44090.1"/>
    <property type="molecule type" value="Genomic_DNA"/>
</dbReference>
<dbReference type="WBParaSite" id="TCNE_0001276901-mRNA-1">
    <property type="protein sequence ID" value="TCNE_0001276901-mRNA-1"/>
    <property type="gene ID" value="TCNE_0001276901"/>
</dbReference>
<feature type="compositionally biased region" description="Basic and acidic residues" evidence="1">
    <location>
        <begin position="651"/>
        <end position="668"/>
    </location>
</feature>
<proteinExistence type="predicted"/>
<feature type="region of interest" description="Disordered" evidence="1">
    <location>
        <begin position="639"/>
        <end position="786"/>
    </location>
</feature>
<reference evidence="5" key="1">
    <citation type="submission" date="2016-06" db="UniProtKB">
        <authorList>
            <consortium name="WormBaseParasite"/>
        </authorList>
    </citation>
    <scope>IDENTIFICATION</scope>
</reference>
<sequence>MEALCRAYANGKEFIKSVIEWRSAATAPYFMLINTAFWWSVFYMREEVQQRLLISLATGIFGWDILLSASHEHSVLVHLILWPVHDTLRTASVVLALLGAYSLHHAELEKACWMAYSTVVLLMLNPVWHYQKVPEKVNRIAYSGYCITKKAGYDYAVCPTVAVYKCAKYIILFQWVSAFVDYMKRFFYAVARGLHSLWITFVHFIANIWSSIRFWTVAKIRAIRDAIVNFLCAIKDWIVTKVRAFRDGIRAGISAVFNSIRNAIVAIGRWIRNKVIATGKWIRDTVFAIGAWIRAKVVAFHDWIRAILAALKNWLYTRIVYPVKQRALAVGRFLRFWLCAHWWPRLKHSFIEEIGIPLQRGFNYFCYYLIYVFCGHWIRPFGRFIREQLYIFSAYLQRTLFVPLKRWAKARLDDLYVAAKKLLHKLAIAIRDSVIWPFCVVFGGLLKQAYDYVHRTVLQPFYDLLYEKYKIGEDYVYINILGPACQTIVNNIPEKSPFCDDSDTELAGLLPSHSVDEYEGNNTDTEGTSDRPSLPSGSLTPLTEDEREFLIGLKFPTVEASESSDEEFDLRKPRKRSKNAKAIPKDPAPSADGMQRPSESSNGNADNCLQHRLSLSSTSSLSDGAGSMSSTRSDALLNAKLSFGDSNSDGDPERYPSRHTSEGEKHQNEPMQGSSTESLTRNKETNAVAESEKTPVGVVKASGLVDTDSSNIATDRSGGATAKPPTGTRSEERRTVSSSAKKRSESQGSKTRKRNSAPSSTSLVQSHKQASSVDEQFEILDITRLK</sequence>
<feature type="compositionally biased region" description="Polar residues" evidence="1">
    <location>
        <begin position="756"/>
        <end position="774"/>
    </location>
</feature>
<keyword evidence="2" id="KW-0812">Transmembrane</keyword>